<evidence type="ECO:0000313" key="2">
    <source>
        <dbReference type="Proteomes" id="UP001157017"/>
    </source>
</evidence>
<dbReference type="EMBL" id="BSUZ01000001">
    <property type="protein sequence ID" value="GMA88051.1"/>
    <property type="molecule type" value="Genomic_DNA"/>
</dbReference>
<comment type="caution">
    <text evidence="1">The sequence shown here is derived from an EMBL/GenBank/DDBJ whole genome shotgun (WGS) entry which is preliminary data.</text>
</comment>
<proteinExistence type="predicted"/>
<gene>
    <name evidence="1" type="ORF">GCM10025868_33010</name>
</gene>
<name>A0ABQ6JKG5_9ACTN</name>
<organism evidence="1 2">
    <name type="scientific">Angustibacter aerolatus</name>
    <dbReference type="NCBI Taxonomy" id="1162965"/>
    <lineage>
        <taxon>Bacteria</taxon>
        <taxon>Bacillati</taxon>
        <taxon>Actinomycetota</taxon>
        <taxon>Actinomycetes</taxon>
        <taxon>Kineosporiales</taxon>
        <taxon>Kineosporiaceae</taxon>
    </lineage>
</organism>
<evidence type="ECO:0000313" key="1">
    <source>
        <dbReference type="EMBL" id="GMA88051.1"/>
    </source>
</evidence>
<protein>
    <submittedName>
        <fullName evidence="1">Uncharacterized protein</fullName>
    </submittedName>
</protein>
<accession>A0ABQ6JKG5</accession>
<reference evidence="2" key="1">
    <citation type="journal article" date="2019" name="Int. J. Syst. Evol. Microbiol.">
        <title>The Global Catalogue of Microorganisms (GCM) 10K type strain sequencing project: providing services to taxonomists for standard genome sequencing and annotation.</title>
        <authorList>
            <consortium name="The Broad Institute Genomics Platform"/>
            <consortium name="The Broad Institute Genome Sequencing Center for Infectious Disease"/>
            <person name="Wu L."/>
            <person name="Ma J."/>
        </authorList>
    </citation>
    <scope>NUCLEOTIDE SEQUENCE [LARGE SCALE GENOMIC DNA]</scope>
    <source>
        <strain evidence="2">NBRC 108730</strain>
    </source>
</reference>
<keyword evidence="2" id="KW-1185">Reference proteome</keyword>
<sequence>MESADMLEEMLAWCDDVLEHGGVEPVPDVPALMHRVVATGCGDPRSSASARV</sequence>
<dbReference type="Proteomes" id="UP001157017">
    <property type="component" value="Unassembled WGS sequence"/>
</dbReference>